<reference evidence="3 4" key="1">
    <citation type="submission" date="2019-04" db="EMBL/GenBank/DDBJ databases">
        <title>Friends and foes A comparative genomics study of 23 Aspergillus species from section Flavi.</title>
        <authorList>
            <consortium name="DOE Joint Genome Institute"/>
            <person name="Kjaerbolling I."/>
            <person name="Vesth T."/>
            <person name="Frisvad J.C."/>
            <person name="Nybo J.L."/>
            <person name="Theobald S."/>
            <person name="Kildgaard S."/>
            <person name="Isbrandt T."/>
            <person name="Kuo A."/>
            <person name="Sato A."/>
            <person name="Lyhne E.K."/>
            <person name="Kogle M.E."/>
            <person name="Wiebenga A."/>
            <person name="Kun R.S."/>
            <person name="Lubbers R.J."/>
            <person name="Makela M.R."/>
            <person name="Barry K."/>
            <person name="Chovatia M."/>
            <person name="Clum A."/>
            <person name="Daum C."/>
            <person name="Haridas S."/>
            <person name="He G."/>
            <person name="LaButti K."/>
            <person name="Lipzen A."/>
            <person name="Mondo S."/>
            <person name="Riley R."/>
            <person name="Salamov A."/>
            <person name="Simmons B.A."/>
            <person name="Magnuson J.K."/>
            <person name="Henrissat B."/>
            <person name="Mortensen U.H."/>
            <person name="Larsen T.O."/>
            <person name="Devries R.P."/>
            <person name="Grigoriev I.V."/>
            <person name="Machida M."/>
            <person name="Baker S.E."/>
            <person name="Andersen M.R."/>
        </authorList>
    </citation>
    <scope>NUCLEOTIDE SEQUENCE [LARGE SCALE GENOMIC DNA]</scope>
    <source>
        <strain evidence="3 4">CBS 151.66</strain>
    </source>
</reference>
<dbReference type="Pfam" id="PF05686">
    <property type="entry name" value="Glyco_transf_90"/>
    <property type="match status" value="1"/>
</dbReference>
<dbReference type="Proteomes" id="UP000326565">
    <property type="component" value="Unassembled WGS sequence"/>
</dbReference>
<feature type="transmembrane region" description="Helical" evidence="1">
    <location>
        <begin position="99"/>
        <end position="117"/>
    </location>
</feature>
<gene>
    <name evidence="3" type="ORF">BDV29DRAFT_197967</name>
</gene>
<feature type="transmembrane region" description="Helical" evidence="1">
    <location>
        <begin position="178"/>
        <end position="196"/>
    </location>
</feature>
<keyword evidence="1" id="KW-0812">Transmembrane</keyword>
<dbReference type="InterPro" id="IPR006598">
    <property type="entry name" value="CAP10"/>
</dbReference>
<feature type="transmembrane region" description="Helical" evidence="1">
    <location>
        <begin position="36"/>
        <end position="53"/>
    </location>
</feature>
<protein>
    <recommendedName>
        <fullName evidence="2">Glycosyl transferase CAP10 domain-containing protein</fullName>
    </recommendedName>
</protein>
<dbReference type="PANTHER" id="PTHR12203">
    <property type="entry name" value="KDEL LYS-ASP-GLU-LEU CONTAINING - RELATED"/>
    <property type="match status" value="1"/>
</dbReference>
<feature type="domain" description="Glycosyl transferase CAP10" evidence="2">
    <location>
        <begin position="509"/>
        <end position="776"/>
    </location>
</feature>
<keyword evidence="4" id="KW-1185">Reference proteome</keyword>
<dbReference type="EMBL" id="ML732299">
    <property type="protein sequence ID" value="KAB8070525.1"/>
    <property type="molecule type" value="Genomic_DNA"/>
</dbReference>
<dbReference type="PANTHER" id="PTHR12203:SF61">
    <property type="entry name" value="CAPSULE PROTEIN"/>
    <property type="match status" value="1"/>
</dbReference>
<dbReference type="AlphaFoldDB" id="A0A5N5WS07"/>
<dbReference type="SMART" id="SM00672">
    <property type="entry name" value="CAP10"/>
    <property type="match status" value="1"/>
</dbReference>
<feature type="transmembrane region" description="Helical" evidence="1">
    <location>
        <begin position="137"/>
        <end position="158"/>
    </location>
</feature>
<evidence type="ECO:0000313" key="4">
    <source>
        <dbReference type="Proteomes" id="UP000326565"/>
    </source>
</evidence>
<feature type="transmembrane region" description="Helical" evidence="1">
    <location>
        <begin position="73"/>
        <end position="92"/>
    </location>
</feature>
<evidence type="ECO:0000256" key="1">
    <source>
        <dbReference type="SAM" id="Phobius"/>
    </source>
</evidence>
<keyword evidence="1" id="KW-1133">Transmembrane helix</keyword>
<organism evidence="3 4">
    <name type="scientific">Aspergillus leporis</name>
    <dbReference type="NCBI Taxonomy" id="41062"/>
    <lineage>
        <taxon>Eukaryota</taxon>
        <taxon>Fungi</taxon>
        <taxon>Dikarya</taxon>
        <taxon>Ascomycota</taxon>
        <taxon>Pezizomycotina</taxon>
        <taxon>Eurotiomycetes</taxon>
        <taxon>Eurotiomycetidae</taxon>
        <taxon>Eurotiales</taxon>
        <taxon>Aspergillaceae</taxon>
        <taxon>Aspergillus</taxon>
        <taxon>Aspergillus subgen. Circumdati</taxon>
    </lineage>
</organism>
<keyword evidence="1" id="KW-0472">Membrane</keyword>
<proteinExistence type="predicted"/>
<name>A0A5N5WS07_9EURO</name>
<evidence type="ECO:0000259" key="2">
    <source>
        <dbReference type="SMART" id="SM00672"/>
    </source>
</evidence>
<accession>A0A5N5WS07</accession>
<evidence type="ECO:0000313" key="3">
    <source>
        <dbReference type="EMBL" id="KAB8070525.1"/>
    </source>
</evidence>
<sequence>MWKLQIYHIDPVTRSAGAALICSVLTERLFSRQSELCSEMLAWILLPIWFRIAKPPDASKFSRITPFTNLDSRLVSAASLWIVALGIAASSFCKSENGIIAFFPALTPLFLVAQKYLGSELQTSERPASRFLFLISSTVRGTISTALFFAALLAIYVILSPRTYKSTRFLPPFDVGNAIVPISLRIVVVLTMILGVETSAYNFPESNISATIMLDLTKALRWYFVVETTRRTFSTISARNFFTLSSGTQALSHVIASFLALGQVIHMLPRQAKAKSTLWADLIIPLMPYIANELTIQNSQSSLLYSQEHPVEVLIKNAKADFEGLVLKQSQNYTAAHDEYQRRYGIEPPPGFDAWYEFAKSHLSPIIDEFDMVYETISPFLRLSGKEVLETMSRAQGAVNSDLWLCSFSGQQAKTRCSHPVRSFDRHVQVLFDRLFEDLRGVLPDAKFLVNHLDEPRVLIPPEGDSLRNGWFHQIHLSRRPAWDTLTKYCSSQRGNRGIRSGNKTETFGLPFVTDRLSVMDLCQHPEYSTMHGFAISPTSFRLIEGLVPILSTGAPSTMGDILYPSPAYIETGFRYDVAHDMDWDAKRNNLYWAGSTTSGFAVDEQWKHYHRQRSQHYYLQEKEGIVSRMKSAFLNSRLFDLSFTRILQCDMKYCRDQRLYFGPRSWAGKDRALRSRFVFDIDGNASKSVPLKQTLFREWHDERLVPWVHYIPVSQSMKELPELMTYFTSTEAGQRRTKKIAEQGRDWFSKAFREVDRAIYTYRLLLELARLQDPDRPAY</sequence>
<dbReference type="InterPro" id="IPR051091">
    <property type="entry name" value="O-Glucosyltr/Glycosyltrsf_90"/>
</dbReference>
<dbReference type="OrthoDB" id="202415at2759"/>